<reference evidence="1" key="1">
    <citation type="submission" date="2021-01" db="EMBL/GenBank/DDBJ databases">
        <authorList>
            <person name="Corre E."/>
            <person name="Pelletier E."/>
            <person name="Niang G."/>
            <person name="Scheremetjew M."/>
            <person name="Finn R."/>
            <person name="Kale V."/>
            <person name="Holt S."/>
            <person name="Cochrane G."/>
            <person name="Meng A."/>
            <person name="Brown T."/>
            <person name="Cohen L."/>
        </authorList>
    </citation>
    <scope>NUCLEOTIDE SEQUENCE</scope>
    <source>
        <strain evidence="1">Fehren 1</strain>
    </source>
</reference>
<evidence type="ECO:0000313" key="1">
    <source>
        <dbReference type="EMBL" id="CAE0310641.1"/>
    </source>
</evidence>
<proteinExistence type="predicted"/>
<protein>
    <submittedName>
        <fullName evidence="1">Uncharacterized protein</fullName>
    </submittedName>
</protein>
<dbReference type="EMBL" id="HBIE01017982">
    <property type="protein sequence ID" value="CAE0310641.1"/>
    <property type="molecule type" value="Transcribed_RNA"/>
</dbReference>
<sequence length="161" mass="19033">MLTRRLMRSRAQGLALLRRQDRAAFSTTLEDHPSNDPKNHVPFESSRLMTADRFEDEPEPAEEDQIVTHYLKHHPLYEFRDFNEFHVDGYRHWLHGRVDYLDEETYPAQISPWEQGSKLGHMFFVLLPFLSLIYVSKSYKAHLKQKNVKMNIVGVFSQDSI</sequence>
<name>A0A7S3MLU6_9SPIT</name>
<organism evidence="1">
    <name type="scientific">Favella ehrenbergii</name>
    <dbReference type="NCBI Taxonomy" id="182087"/>
    <lineage>
        <taxon>Eukaryota</taxon>
        <taxon>Sar</taxon>
        <taxon>Alveolata</taxon>
        <taxon>Ciliophora</taxon>
        <taxon>Intramacronucleata</taxon>
        <taxon>Spirotrichea</taxon>
        <taxon>Choreotrichia</taxon>
        <taxon>Tintinnida</taxon>
        <taxon>Xystonellidae</taxon>
        <taxon>Favella</taxon>
    </lineage>
</organism>
<dbReference type="AlphaFoldDB" id="A0A7S3MLU6"/>
<accession>A0A7S3MLU6</accession>
<gene>
    <name evidence="1" type="ORF">FEHR0123_LOCUS5558</name>
</gene>